<reference evidence="3 4" key="1">
    <citation type="submission" date="2021-01" db="EMBL/GenBank/DDBJ databases">
        <title>Whole genome shotgun sequence of Planotetraspora kaengkrachanensis NBRC 104272.</title>
        <authorList>
            <person name="Komaki H."/>
            <person name="Tamura T."/>
        </authorList>
    </citation>
    <scope>NUCLEOTIDE SEQUENCE [LARGE SCALE GENOMIC DNA]</scope>
    <source>
        <strain evidence="3 4">NBRC 104272</strain>
    </source>
</reference>
<feature type="transmembrane region" description="Helical" evidence="2">
    <location>
        <begin position="12"/>
        <end position="31"/>
    </location>
</feature>
<sequence>MSRSGNNQIVSVVLWDVVPVIGTYYVCRALSVSEYAAMLTAASVGFLRVAYVAVRQRRFDGFAAFMGVVFGVGMILSLLTGDAKFLLAIKSVTTAVAGLIFLCSCVAGRPAAFAVAKRFGAEDADTARRWDVLYAAEPMFRRTYLVMTLVWGIALLVESAVRLPLVHWLPTDVMAGLSSILLVATIGLLGAWSAWYGKRGEEAAKKASSSEAGSRNAVPARALSDD</sequence>
<dbReference type="RefSeq" id="WP_203887365.1">
    <property type="nucleotide sequence ID" value="NZ_BAABHH010000032.1"/>
</dbReference>
<feature type="transmembrane region" description="Helical" evidence="2">
    <location>
        <begin position="143"/>
        <end position="161"/>
    </location>
</feature>
<protein>
    <recommendedName>
        <fullName evidence="5">Intracellular septation protein A</fullName>
    </recommendedName>
</protein>
<feature type="transmembrane region" description="Helical" evidence="2">
    <location>
        <begin position="173"/>
        <end position="196"/>
    </location>
</feature>
<dbReference type="EMBL" id="BONV01000047">
    <property type="protein sequence ID" value="GIG84077.1"/>
    <property type="molecule type" value="Genomic_DNA"/>
</dbReference>
<evidence type="ECO:0000256" key="1">
    <source>
        <dbReference type="SAM" id="MobiDB-lite"/>
    </source>
</evidence>
<organism evidence="3 4">
    <name type="scientific">Planotetraspora kaengkrachanensis</name>
    <dbReference type="NCBI Taxonomy" id="575193"/>
    <lineage>
        <taxon>Bacteria</taxon>
        <taxon>Bacillati</taxon>
        <taxon>Actinomycetota</taxon>
        <taxon>Actinomycetes</taxon>
        <taxon>Streptosporangiales</taxon>
        <taxon>Streptosporangiaceae</taxon>
        <taxon>Planotetraspora</taxon>
    </lineage>
</organism>
<dbReference type="AlphaFoldDB" id="A0A8J3PZP6"/>
<name>A0A8J3PZP6_9ACTN</name>
<evidence type="ECO:0008006" key="5">
    <source>
        <dbReference type="Google" id="ProtNLM"/>
    </source>
</evidence>
<keyword evidence="4" id="KW-1185">Reference proteome</keyword>
<gene>
    <name evidence="3" type="ORF">Pka01_72040</name>
</gene>
<proteinExistence type="predicted"/>
<feature type="compositionally biased region" description="Low complexity" evidence="1">
    <location>
        <begin position="206"/>
        <end position="215"/>
    </location>
</feature>
<evidence type="ECO:0000313" key="4">
    <source>
        <dbReference type="Proteomes" id="UP000630097"/>
    </source>
</evidence>
<keyword evidence="2" id="KW-0472">Membrane</keyword>
<feature type="region of interest" description="Disordered" evidence="1">
    <location>
        <begin position="204"/>
        <end position="226"/>
    </location>
</feature>
<keyword evidence="2" id="KW-1133">Transmembrane helix</keyword>
<feature type="transmembrane region" description="Helical" evidence="2">
    <location>
        <begin position="61"/>
        <end position="79"/>
    </location>
</feature>
<feature type="transmembrane region" description="Helical" evidence="2">
    <location>
        <begin position="85"/>
        <end position="108"/>
    </location>
</feature>
<comment type="caution">
    <text evidence="3">The sequence shown here is derived from an EMBL/GenBank/DDBJ whole genome shotgun (WGS) entry which is preliminary data.</text>
</comment>
<evidence type="ECO:0000313" key="3">
    <source>
        <dbReference type="EMBL" id="GIG84077.1"/>
    </source>
</evidence>
<dbReference type="Proteomes" id="UP000630097">
    <property type="component" value="Unassembled WGS sequence"/>
</dbReference>
<evidence type="ECO:0000256" key="2">
    <source>
        <dbReference type="SAM" id="Phobius"/>
    </source>
</evidence>
<feature type="transmembrane region" description="Helical" evidence="2">
    <location>
        <begin position="37"/>
        <end position="54"/>
    </location>
</feature>
<dbReference type="NCBIfam" id="NF041646">
    <property type="entry name" value="VC0807_fam"/>
    <property type="match status" value="1"/>
</dbReference>
<keyword evidence="2" id="KW-0812">Transmembrane</keyword>
<accession>A0A8J3PZP6</accession>